<dbReference type="STRING" id="265072.Mfla_2078"/>
<proteinExistence type="predicted"/>
<organism evidence="2 3">
    <name type="scientific">Methylobacillus flagellatus (strain ATCC 51484 / DSM 6875 / VKM B-1610 / KT)</name>
    <dbReference type="NCBI Taxonomy" id="265072"/>
    <lineage>
        <taxon>Bacteria</taxon>
        <taxon>Pseudomonadati</taxon>
        <taxon>Pseudomonadota</taxon>
        <taxon>Betaproteobacteria</taxon>
        <taxon>Nitrosomonadales</taxon>
        <taxon>Methylophilaceae</taxon>
        <taxon>Methylobacillus</taxon>
    </lineage>
</organism>
<evidence type="ECO:0000256" key="1">
    <source>
        <dbReference type="SAM" id="MobiDB-lite"/>
    </source>
</evidence>
<gene>
    <name evidence="2" type="ordered locus">Mfla_2078</name>
</gene>
<dbReference type="HOGENOM" id="CLU_1990035_0_0_4"/>
<dbReference type="Proteomes" id="UP000002440">
    <property type="component" value="Chromosome"/>
</dbReference>
<dbReference type="EMBL" id="CP000284">
    <property type="protein sequence ID" value="ABE50345.1"/>
    <property type="molecule type" value="Genomic_DNA"/>
</dbReference>
<protein>
    <submittedName>
        <fullName evidence="2">Uncharacterized protein</fullName>
    </submittedName>
</protein>
<feature type="compositionally biased region" description="Polar residues" evidence="1">
    <location>
        <begin position="110"/>
        <end position="125"/>
    </location>
</feature>
<feature type="compositionally biased region" description="Basic residues" evidence="1">
    <location>
        <begin position="85"/>
        <end position="94"/>
    </location>
</feature>
<sequence>MPIGVCMGILRSIVKKVALAAVVVAGKRILSKVVNDVVDGDKSTTEPVVPAAENKPKTSTTSRRRTASRAKPGTEKTKADGKPAAKPRSRKPRAKTSEQTQPEEAKPESAGQSAADTTANPPSAE</sequence>
<feature type="region of interest" description="Disordered" evidence="1">
    <location>
        <begin position="34"/>
        <end position="125"/>
    </location>
</feature>
<name>Q1GZJ2_METFK</name>
<dbReference type="AlphaFoldDB" id="Q1GZJ2"/>
<accession>Q1GZJ2</accession>
<dbReference type="KEGG" id="mfa:Mfla_2078"/>
<reference evidence="2 3" key="1">
    <citation type="submission" date="2006-03" db="EMBL/GenBank/DDBJ databases">
        <title>Complete sequence of Methylobacillus flagellatus KT.</title>
        <authorList>
            <consortium name="US DOE Joint Genome Institute"/>
            <person name="Copeland A."/>
            <person name="Lucas S."/>
            <person name="Lapidus A."/>
            <person name="Barry K."/>
            <person name="Detter J.C."/>
            <person name="Glavina del Rio T."/>
            <person name="Hammon N."/>
            <person name="Israni S."/>
            <person name="Dalin E."/>
            <person name="Tice H."/>
            <person name="Pitluck S."/>
            <person name="Brettin T."/>
            <person name="Bruce D."/>
            <person name="Han C."/>
            <person name="Tapia R."/>
            <person name="Saunders E."/>
            <person name="Gilna P."/>
            <person name="Schmutz J."/>
            <person name="Larimer F."/>
            <person name="Land M."/>
            <person name="Kyrpides N."/>
            <person name="Anderson I."/>
            <person name="Richardson P."/>
        </authorList>
    </citation>
    <scope>NUCLEOTIDE SEQUENCE [LARGE SCALE GENOMIC DNA]</scope>
    <source>
        <strain evidence="3">KT / ATCC 51484 / DSM 6875</strain>
    </source>
</reference>
<evidence type="ECO:0000313" key="2">
    <source>
        <dbReference type="EMBL" id="ABE50345.1"/>
    </source>
</evidence>
<keyword evidence="3" id="KW-1185">Reference proteome</keyword>
<feature type="compositionally biased region" description="Basic and acidic residues" evidence="1">
    <location>
        <begin position="72"/>
        <end position="83"/>
    </location>
</feature>
<evidence type="ECO:0000313" key="3">
    <source>
        <dbReference type="Proteomes" id="UP000002440"/>
    </source>
</evidence>